<keyword evidence="2" id="KW-0808">Transferase</keyword>
<dbReference type="Proteomes" id="UP000286268">
    <property type="component" value="Chromosome"/>
</dbReference>
<reference evidence="2 3" key="1">
    <citation type="submission" date="2018-01" db="EMBL/GenBank/DDBJ databases">
        <title>Genome Sequencing and Assembly of Anaerobacter polyendosporus strain CT4.</title>
        <authorList>
            <person name="Tachaapaikoon C."/>
            <person name="Sutheeworapong S."/>
            <person name="Jenjaroenpun P."/>
            <person name="Wongsurawat T."/>
            <person name="Nookeaw I."/>
            <person name="Cheawchanlertfa P."/>
            <person name="Kosugi A."/>
            <person name="Cheevadhanarak S."/>
            <person name="Ratanakhanokchai K."/>
        </authorList>
    </citation>
    <scope>NUCLEOTIDE SEQUENCE [LARGE SCALE GENOMIC DNA]</scope>
    <source>
        <strain evidence="2 3">CT4</strain>
    </source>
</reference>
<dbReference type="EMBL" id="CP025746">
    <property type="protein sequence ID" value="QAA32506.1"/>
    <property type="molecule type" value="Genomic_DNA"/>
</dbReference>
<dbReference type="AlphaFoldDB" id="A0A3R5TFX1"/>
<dbReference type="Gene3D" id="3.90.1200.10">
    <property type="match status" value="1"/>
</dbReference>
<accession>A0A3R5TFX1</accession>
<evidence type="ECO:0000259" key="1">
    <source>
        <dbReference type="Pfam" id="PF01636"/>
    </source>
</evidence>
<dbReference type="OrthoDB" id="9800774at2"/>
<keyword evidence="3" id="KW-1185">Reference proteome</keyword>
<dbReference type="InterPro" id="IPR011009">
    <property type="entry name" value="Kinase-like_dom_sf"/>
</dbReference>
<dbReference type="Gene3D" id="1.10.510.10">
    <property type="entry name" value="Transferase(Phosphotransferase) domain 1"/>
    <property type="match status" value="1"/>
</dbReference>
<dbReference type="GO" id="GO:0016740">
    <property type="term" value="F:transferase activity"/>
    <property type="evidence" value="ECO:0007669"/>
    <property type="project" value="UniProtKB-KW"/>
</dbReference>
<name>A0A3R5TFX1_9CLOT</name>
<protein>
    <submittedName>
        <fullName evidence="2">Aminoglycoside phosphotransferase</fullName>
    </submittedName>
</protein>
<organism evidence="2 3">
    <name type="scientific">Clostridium manihotivorum</name>
    <dbReference type="NCBI Taxonomy" id="2320868"/>
    <lineage>
        <taxon>Bacteria</taxon>
        <taxon>Bacillati</taxon>
        <taxon>Bacillota</taxon>
        <taxon>Clostridia</taxon>
        <taxon>Eubacteriales</taxon>
        <taxon>Clostridiaceae</taxon>
        <taxon>Clostridium</taxon>
    </lineage>
</organism>
<dbReference type="RefSeq" id="WP_128213295.1">
    <property type="nucleotide sequence ID" value="NZ_CP025746.1"/>
</dbReference>
<sequence>MKLDKLIGTGAQAKVYLYEDYAIKVFESNYDKISVFYETLIASIIENTALPVPKVYEVLNINNQLAIKMDYLKGESLMQCLQNDAENIQAYIDKMVKIQVSIHSRNIVLPITLRDRLKEKIEGNTKLSESKKDKVLKLLKDLPDGNELCHGDFHGYNILLDGDKYSIIDWVDASVGCSDGDACRTYLLYKLYGSELAEVYLNTYCKETGKSKELILAWLPVLAATRLSENIENEEEKLMAMI</sequence>
<dbReference type="Pfam" id="PF01636">
    <property type="entry name" value="APH"/>
    <property type="match status" value="1"/>
</dbReference>
<dbReference type="KEGG" id="cmah:C1I91_13150"/>
<dbReference type="SUPFAM" id="SSF56112">
    <property type="entry name" value="Protein kinase-like (PK-like)"/>
    <property type="match status" value="1"/>
</dbReference>
<feature type="domain" description="Aminoglycoside phosphotransferase" evidence="1">
    <location>
        <begin position="9"/>
        <end position="207"/>
    </location>
</feature>
<proteinExistence type="predicted"/>
<evidence type="ECO:0000313" key="3">
    <source>
        <dbReference type="Proteomes" id="UP000286268"/>
    </source>
</evidence>
<gene>
    <name evidence="2" type="ORF">C1I91_13150</name>
</gene>
<dbReference type="InterPro" id="IPR002575">
    <property type="entry name" value="Aminoglycoside_PTrfase"/>
</dbReference>
<evidence type="ECO:0000313" key="2">
    <source>
        <dbReference type="EMBL" id="QAA32506.1"/>
    </source>
</evidence>